<dbReference type="OrthoDB" id="6359816at2759"/>
<feature type="domain" description="BTB" evidence="2">
    <location>
        <begin position="174"/>
        <end position="275"/>
    </location>
</feature>
<protein>
    <recommendedName>
        <fullName evidence="2">BTB domain-containing protein</fullName>
    </recommendedName>
</protein>
<name>A0A9P6MSA2_9FUNG</name>
<evidence type="ECO:0000256" key="1">
    <source>
        <dbReference type="SAM" id="MobiDB-lite"/>
    </source>
</evidence>
<accession>A0A9P6MSA2</accession>
<feature type="compositionally biased region" description="Basic and acidic residues" evidence="1">
    <location>
        <begin position="221"/>
        <end position="230"/>
    </location>
</feature>
<reference evidence="3" key="1">
    <citation type="journal article" date="2020" name="Fungal Divers.">
        <title>Resolving the Mortierellaceae phylogeny through synthesis of multi-gene phylogenetics and phylogenomics.</title>
        <authorList>
            <person name="Vandepol N."/>
            <person name="Liber J."/>
            <person name="Desiro A."/>
            <person name="Na H."/>
            <person name="Kennedy M."/>
            <person name="Barry K."/>
            <person name="Grigoriev I.V."/>
            <person name="Miller A.N."/>
            <person name="O'Donnell K."/>
            <person name="Stajich J.E."/>
            <person name="Bonito G."/>
        </authorList>
    </citation>
    <scope>NUCLEOTIDE SEQUENCE</scope>
    <source>
        <strain evidence="3">NRRL 2769</strain>
    </source>
</reference>
<comment type="caution">
    <text evidence="3">The sequence shown here is derived from an EMBL/GenBank/DDBJ whole genome shotgun (WGS) entry which is preliminary data.</text>
</comment>
<dbReference type="PROSITE" id="PS50097">
    <property type="entry name" value="BTB"/>
    <property type="match status" value="1"/>
</dbReference>
<proteinExistence type="predicted"/>
<evidence type="ECO:0000313" key="3">
    <source>
        <dbReference type="EMBL" id="KAG0011050.1"/>
    </source>
</evidence>
<dbReference type="EMBL" id="JAAAID010001218">
    <property type="protein sequence ID" value="KAG0011050.1"/>
    <property type="molecule type" value="Genomic_DNA"/>
</dbReference>
<evidence type="ECO:0000259" key="2">
    <source>
        <dbReference type="PROSITE" id="PS50097"/>
    </source>
</evidence>
<dbReference type="PANTHER" id="PTHR24413">
    <property type="entry name" value="SPECKLE-TYPE POZ PROTEIN"/>
    <property type="match status" value="1"/>
</dbReference>
<dbReference type="AlphaFoldDB" id="A0A9P6MSA2"/>
<gene>
    <name evidence="3" type="ORF">BGZ80_000986</name>
</gene>
<organism evidence="3 4">
    <name type="scientific">Entomortierella chlamydospora</name>
    <dbReference type="NCBI Taxonomy" id="101097"/>
    <lineage>
        <taxon>Eukaryota</taxon>
        <taxon>Fungi</taxon>
        <taxon>Fungi incertae sedis</taxon>
        <taxon>Mucoromycota</taxon>
        <taxon>Mortierellomycotina</taxon>
        <taxon>Mortierellomycetes</taxon>
        <taxon>Mortierellales</taxon>
        <taxon>Mortierellaceae</taxon>
        <taxon>Entomortierella</taxon>
    </lineage>
</organism>
<dbReference type="InterPro" id="IPR011333">
    <property type="entry name" value="SKP1/BTB/POZ_sf"/>
</dbReference>
<dbReference type="Proteomes" id="UP000703661">
    <property type="component" value="Unassembled WGS sequence"/>
</dbReference>
<dbReference type="InterPro" id="IPR000210">
    <property type="entry name" value="BTB/POZ_dom"/>
</dbReference>
<feature type="region of interest" description="Disordered" evidence="1">
    <location>
        <begin position="221"/>
        <end position="242"/>
    </location>
</feature>
<sequence>MARLNITEKQERTFRIESPVLAETPLNNTTTADFTSTSDNGIWKITLTRKNKELSVGIEWKTNTGCYSCKRTYSACNQCGQAFQCKSPYSTMSIVPCKKPNASTSASVSPTSWQNSSLVQCTLKHGDAVFKDKYLFDIVLFIGQNIPVIPVEPLESVPKNRDIMLTLLKDINSVDTCFVFESDKSYSNVGLWAHRVILTKYKKFDGIIQYASKKATTALSEKDDSKRDVTESSTPSIGRDENPAVLTIPVPKDFSLSTLSVLLRYIYTGEIKLTADLGQHAVSMTKSSLVIYDAMGKTRESVRWSPFDADSPWKLKDVTWEELLLAADHFGVSDMRKNCEDEVIGAMNQSNVVDTLFNIGCSFDTVKEAALDFIVKNMETMVLDGEDPFVAFKNHPDCHSLMFEVMRRRVKKA</sequence>
<dbReference type="Gene3D" id="3.30.710.10">
    <property type="entry name" value="Potassium Channel Kv1.1, Chain A"/>
    <property type="match status" value="1"/>
</dbReference>
<keyword evidence="4" id="KW-1185">Reference proteome</keyword>
<evidence type="ECO:0000313" key="4">
    <source>
        <dbReference type="Proteomes" id="UP000703661"/>
    </source>
</evidence>